<evidence type="ECO:0000313" key="2">
    <source>
        <dbReference type="Proteomes" id="UP000494272"/>
    </source>
</evidence>
<sequence length="40" mass="4263">MTSAVEVGREEAVPLVGSRFFFMEAGAGKGADKVSHYPFS</sequence>
<organism evidence="1 2">
    <name type="scientific">Achromobacter dolens</name>
    <dbReference type="NCBI Taxonomy" id="1287738"/>
    <lineage>
        <taxon>Bacteria</taxon>
        <taxon>Pseudomonadati</taxon>
        <taxon>Pseudomonadota</taxon>
        <taxon>Betaproteobacteria</taxon>
        <taxon>Burkholderiales</taxon>
        <taxon>Alcaligenaceae</taxon>
        <taxon>Achromobacter</taxon>
    </lineage>
</organism>
<dbReference type="EMBL" id="CADIKW010000006">
    <property type="protein sequence ID" value="CAB3875554.1"/>
    <property type="molecule type" value="Genomic_DNA"/>
</dbReference>
<protein>
    <submittedName>
        <fullName evidence="1">Uncharacterized protein</fullName>
    </submittedName>
</protein>
<dbReference type="AlphaFoldDB" id="A0A6S7DW60"/>
<accession>A0A6S7DW60</accession>
<reference evidence="1 2" key="1">
    <citation type="submission" date="2020-04" db="EMBL/GenBank/DDBJ databases">
        <authorList>
            <person name="De Canck E."/>
        </authorList>
    </citation>
    <scope>NUCLEOTIDE SEQUENCE [LARGE SCALE GENOMIC DNA]</scope>
    <source>
        <strain evidence="1 2">LMG 26841</strain>
    </source>
</reference>
<name>A0A6S7DW60_9BURK</name>
<gene>
    <name evidence="1" type="ORF">LMG26841_03181</name>
</gene>
<keyword evidence="2" id="KW-1185">Reference proteome</keyword>
<dbReference type="Proteomes" id="UP000494272">
    <property type="component" value="Unassembled WGS sequence"/>
</dbReference>
<proteinExistence type="predicted"/>
<evidence type="ECO:0000313" key="1">
    <source>
        <dbReference type="EMBL" id="CAB3875554.1"/>
    </source>
</evidence>